<proteinExistence type="predicted"/>
<evidence type="ECO:0000313" key="2">
    <source>
        <dbReference type="EMBL" id="PHQ35549.1"/>
    </source>
</evidence>
<evidence type="ECO:0000313" key="3">
    <source>
        <dbReference type="Proteomes" id="UP000225740"/>
    </source>
</evidence>
<feature type="region of interest" description="Disordered" evidence="1">
    <location>
        <begin position="1"/>
        <end position="63"/>
    </location>
</feature>
<keyword evidence="3" id="KW-1185">Reference proteome</keyword>
<comment type="caution">
    <text evidence="2">The sequence shown here is derived from an EMBL/GenBank/DDBJ whole genome shotgun (WGS) entry which is preliminary data.</text>
</comment>
<sequence>MIARPAFKTRQRNDRNFEFARTANDRGGASSRSPAPRHLQRHETKPQTQNTPETLVLRTSNTT</sequence>
<evidence type="ECO:0000256" key="1">
    <source>
        <dbReference type="SAM" id="MobiDB-lite"/>
    </source>
</evidence>
<reference evidence="2 3" key="1">
    <citation type="submission" date="2017-06" db="EMBL/GenBank/DDBJ databases">
        <title>Description of Rhodopirellula bahusiensis sp. nov.</title>
        <authorList>
            <person name="Kizina J."/>
            <person name="Harder J."/>
        </authorList>
    </citation>
    <scope>NUCLEOTIDE SEQUENCE [LARGE SCALE GENOMIC DNA]</scope>
    <source>
        <strain evidence="2 3">SWK21</strain>
    </source>
</reference>
<dbReference type="Proteomes" id="UP000225740">
    <property type="component" value="Unassembled WGS sequence"/>
</dbReference>
<dbReference type="AlphaFoldDB" id="A0A2G1WA68"/>
<feature type="compositionally biased region" description="Polar residues" evidence="1">
    <location>
        <begin position="46"/>
        <end position="63"/>
    </location>
</feature>
<accession>A0A2G1WA68</accession>
<organism evidence="2 3">
    <name type="scientific">Rhodopirellula bahusiensis</name>
    <dbReference type="NCBI Taxonomy" id="2014065"/>
    <lineage>
        <taxon>Bacteria</taxon>
        <taxon>Pseudomonadati</taxon>
        <taxon>Planctomycetota</taxon>
        <taxon>Planctomycetia</taxon>
        <taxon>Pirellulales</taxon>
        <taxon>Pirellulaceae</taxon>
        <taxon>Rhodopirellula</taxon>
    </lineage>
</organism>
<name>A0A2G1WA68_9BACT</name>
<gene>
    <name evidence="2" type="ORF">CEE69_10745</name>
</gene>
<protein>
    <submittedName>
        <fullName evidence="2">Uncharacterized protein</fullName>
    </submittedName>
</protein>
<dbReference type="EMBL" id="NIZW01000007">
    <property type="protein sequence ID" value="PHQ35549.1"/>
    <property type="molecule type" value="Genomic_DNA"/>
</dbReference>